<accession>A0A671RVQ2</accession>
<protein>
    <submittedName>
        <fullName evidence="1">Uncharacterized protein</fullName>
    </submittedName>
</protein>
<organism evidence="1 2">
    <name type="scientific">Sinocyclocheilus anshuiensis</name>
    <dbReference type="NCBI Taxonomy" id="1608454"/>
    <lineage>
        <taxon>Eukaryota</taxon>
        <taxon>Metazoa</taxon>
        <taxon>Chordata</taxon>
        <taxon>Craniata</taxon>
        <taxon>Vertebrata</taxon>
        <taxon>Euteleostomi</taxon>
        <taxon>Actinopterygii</taxon>
        <taxon>Neopterygii</taxon>
        <taxon>Teleostei</taxon>
        <taxon>Ostariophysi</taxon>
        <taxon>Cypriniformes</taxon>
        <taxon>Cyprinidae</taxon>
        <taxon>Cyprininae</taxon>
        <taxon>Sinocyclocheilus</taxon>
    </lineage>
</organism>
<evidence type="ECO:0000313" key="1">
    <source>
        <dbReference type="Ensembl" id="ENSSANP00000087976.1"/>
    </source>
</evidence>
<keyword evidence="2" id="KW-1185">Reference proteome</keyword>
<proteinExistence type="predicted"/>
<name>A0A671RVQ2_9TELE</name>
<dbReference type="Proteomes" id="UP000472260">
    <property type="component" value="Unassembled WGS sequence"/>
</dbReference>
<dbReference type="Ensembl" id="ENSSANT00000093482.1">
    <property type="protein sequence ID" value="ENSSANP00000087976.1"/>
    <property type="gene ID" value="ENSSANG00000043549.1"/>
</dbReference>
<evidence type="ECO:0000313" key="2">
    <source>
        <dbReference type="Proteomes" id="UP000472260"/>
    </source>
</evidence>
<reference evidence="1" key="1">
    <citation type="submission" date="2025-08" db="UniProtKB">
        <authorList>
            <consortium name="Ensembl"/>
        </authorList>
    </citation>
    <scope>IDENTIFICATION</scope>
</reference>
<sequence length="72" mass="8419">MLKEYLVVAQEALNAKKEMYQIKQQRLELAQQEMQLFNQLTQDDNRSVTSCETRITSHFNHTHITHTADSAI</sequence>
<reference evidence="1" key="2">
    <citation type="submission" date="2025-09" db="UniProtKB">
        <authorList>
            <consortium name="Ensembl"/>
        </authorList>
    </citation>
    <scope>IDENTIFICATION</scope>
</reference>
<dbReference type="AlphaFoldDB" id="A0A671RVQ2"/>